<dbReference type="PROSITE" id="PS50151">
    <property type="entry name" value="UVR"/>
    <property type="match status" value="1"/>
</dbReference>
<dbReference type="GO" id="GO:0016301">
    <property type="term" value="F:kinase activity"/>
    <property type="evidence" value="ECO:0007669"/>
    <property type="project" value="UniProtKB-KW"/>
</dbReference>
<comment type="caution">
    <text evidence="3">The sequence shown here is derived from an EMBL/GenBank/DDBJ whole genome shotgun (WGS) entry which is preliminary data.</text>
</comment>
<sequence>MLCEICQKNEANFHIAKIINGVKEEKHVCEYCAKSMEGMSLLPDMNFSSNFSFQNLLSGFLDYMNTSTQSNLPSQVVCDNCGTTYREFKNSGLLGCSNCYNVFNNTVLPILKRVQPSTEHNGKIPVKGGKEIMAKKELQRLKEELQRAIAMEEYEKAAELRDKIRSLEQQS</sequence>
<dbReference type="InterPro" id="IPR036876">
    <property type="entry name" value="UVR_dom_sf"/>
</dbReference>
<keyword evidence="3" id="KW-0418">Kinase</keyword>
<dbReference type="InterPro" id="IPR025542">
    <property type="entry name" value="YacH"/>
</dbReference>
<dbReference type="SUPFAM" id="SSF46600">
    <property type="entry name" value="C-terminal UvrC-binding domain of UvrB"/>
    <property type="match status" value="1"/>
</dbReference>
<dbReference type="GO" id="GO:0005507">
    <property type="term" value="F:copper ion binding"/>
    <property type="evidence" value="ECO:0007669"/>
    <property type="project" value="TreeGrafter"/>
</dbReference>
<keyword evidence="1" id="KW-0175">Coiled coil</keyword>
<dbReference type="PANTHER" id="PTHR38430">
    <property type="entry name" value="PROTEIN-ARGININE KINASE ACTIVATOR PROTEIN"/>
    <property type="match status" value="1"/>
</dbReference>
<organism evidence="3">
    <name type="scientific">bioreactor metagenome</name>
    <dbReference type="NCBI Taxonomy" id="1076179"/>
    <lineage>
        <taxon>unclassified sequences</taxon>
        <taxon>metagenomes</taxon>
        <taxon>ecological metagenomes</taxon>
    </lineage>
</organism>
<dbReference type="GO" id="GO:0046870">
    <property type="term" value="F:cadmium ion binding"/>
    <property type="evidence" value="ECO:0007669"/>
    <property type="project" value="TreeGrafter"/>
</dbReference>
<proteinExistence type="predicted"/>
<evidence type="ECO:0000313" key="3">
    <source>
        <dbReference type="EMBL" id="MPM28200.1"/>
    </source>
</evidence>
<dbReference type="GO" id="GO:0008270">
    <property type="term" value="F:zinc ion binding"/>
    <property type="evidence" value="ECO:0007669"/>
    <property type="project" value="TreeGrafter"/>
</dbReference>
<feature type="coiled-coil region" evidence="1">
    <location>
        <begin position="131"/>
        <end position="170"/>
    </location>
</feature>
<keyword evidence="3" id="KW-0808">Transferase</keyword>
<dbReference type="GO" id="GO:1990169">
    <property type="term" value="P:stress response to copper ion"/>
    <property type="evidence" value="ECO:0007669"/>
    <property type="project" value="TreeGrafter"/>
</dbReference>
<dbReference type="EMBL" id="VSSQ01005189">
    <property type="protein sequence ID" value="MPM28200.1"/>
    <property type="molecule type" value="Genomic_DNA"/>
</dbReference>
<dbReference type="AlphaFoldDB" id="A0A644YII8"/>
<dbReference type="Pfam" id="PF02151">
    <property type="entry name" value="UVR"/>
    <property type="match status" value="1"/>
</dbReference>
<protein>
    <submittedName>
        <fullName evidence="3">Protein-arginine kinase activator protein</fullName>
    </submittedName>
</protein>
<dbReference type="Gene3D" id="4.10.860.10">
    <property type="entry name" value="UVR domain"/>
    <property type="match status" value="1"/>
</dbReference>
<dbReference type="PANTHER" id="PTHR38430:SF1">
    <property type="entry name" value="PROTEIN-ARGININE KINASE ACTIVATOR PROTEIN"/>
    <property type="match status" value="1"/>
</dbReference>
<accession>A0A644YII8</accession>
<dbReference type="GO" id="GO:1990170">
    <property type="term" value="P:stress response to cadmium ion"/>
    <property type="evidence" value="ECO:0007669"/>
    <property type="project" value="TreeGrafter"/>
</dbReference>
<dbReference type="GO" id="GO:0050897">
    <property type="term" value="F:cobalt ion binding"/>
    <property type="evidence" value="ECO:0007669"/>
    <property type="project" value="TreeGrafter"/>
</dbReference>
<feature type="domain" description="UVR" evidence="2">
    <location>
        <begin position="135"/>
        <end position="170"/>
    </location>
</feature>
<dbReference type="InterPro" id="IPR001943">
    <property type="entry name" value="UVR_dom"/>
</dbReference>
<name>A0A644YII8_9ZZZZ</name>
<dbReference type="PIRSF" id="PIRSF015034">
    <property type="entry name" value="YacH"/>
    <property type="match status" value="1"/>
</dbReference>
<gene>
    <name evidence="3" type="primary">mcsA_4</name>
    <name evidence="3" type="ORF">SDC9_74719</name>
</gene>
<evidence type="ECO:0000256" key="1">
    <source>
        <dbReference type="SAM" id="Coils"/>
    </source>
</evidence>
<evidence type="ECO:0000259" key="2">
    <source>
        <dbReference type="PROSITE" id="PS50151"/>
    </source>
</evidence>
<reference evidence="3" key="1">
    <citation type="submission" date="2019-08" db="EMBL/GenBank/DDBJ databases">
        <authorList>
            <person name="Kucharzyk K."/>
            <person name="Murdoch R.W."/>
            <person name="Higgins S."/>
            <person name="Loffler F."/>
        </authorList>
    </citation>
    <scope>NUCLEOTIDE SEQUENCE</scope>
</reference>